<protein>
    <recommendedName>
        <fullName evidence="6">Peptidase S9 prolyl oligopeptidase catalytic domain-containing protein</fullName>
    </recommendedName>
</protein>
<keyword evidence="1 3" id="KW-0732">Signal</keyword>
<dbReference type="InterPro" id="IPR029058">
    <property type="entry name" value="AB_hydrolase_fold"/>
</dbReference>
<dbReference type="EMBL" id="JADILW010000008">
    <property type="protein sequence ID" value="MBO8479600.1"/>
    <property type="molecule type" value="Genomic_DNA"/>
</dbReference>
<evidence type="ECO:0000313" key="5">
    <source>
        <dbReference type="Proteomes" id="UP000823769"/>
    </source>
</evidence>
<feature type="signal peptide" evidence="3">
    <location>
        <begin position="1"/>
        <end position="22"/>
    </location>
</feature>
<evidence type="ECO:0000256" key="1">
    <source>
        <dbReference type="ARBA" id="ARBA00022729"/>
    </source>
</evidence>
<name>A0A9D9NN63_9BACT</name>
<organism evidence="4 5">
    <name type="scientific">Candidatus Cryptobacteroides avistercoris</name>
    <dbReference type="NCBI Taxonomy" id="2840758"/>
    <lineage>
        <taxon>Bacteria</taxon>
        <taxon>Pseudomonadati</taxon>
        <taxon>Bacteroidota</taxon>
        <taxon>Bacteroidia</taxon>
        <taxon>Bacteroidales</taxon>
        <taxon>Candidatus Cryptobacteroides</taxon>
    </lineage>
</organism>
<dbReference type="InterPro" id="IPR050955">
    <property type="entry name" value="Plant_Biomass_Hydrol_Est"/>
</dbReference>
<accession>A0A9D9NN63</accession>
<evidence type="ECO:0008006" key="6">
    <source>
        <dbReference type="Google" id="ProtNLM"/>
    </source>
</evidence>
<comment type="caution">
    <text evidence="4">The sequence shown here is derived from an EMBL/GenBank/DDBJ whole genome shotgun (WGS) entry which is preliminary data.</text>
</comment>
<dbReference type="Gene3D" id="3.40.50.1820">
    <property type="entry name" value="alpha/beta hydrolase"/>
    <property type="match status" value="1"/>
</dbReference>
<reference evidence="4" key="1">
    <citation type="submission" date="2020-10" db="EMBL/GenBank/DDBJ databases">
        <authorList>
            <person name="Gilroy R."/>
        </authorList>
    </citation>
    <scope>NUCLEOTIDE SEQUENCE</scope>
    <source>
        <strain evidence="4">B3-1481</strain>
    </source>
</reference>
<dbReference type="AlphaFoldDB" id="A0A9D9NN63"/>
<sequence>MNKNCLMSAASLLCAAALCVPASGQHVPDPHGRGPAYQLPPLPESVVYTLPASYGGGFDGRSYNFAPQFFIYPDGALDAKEAEALVDELGIPAYSKSDHAGAMVINPAGAKYDSEADFEVFVELFNRASRSGNLKVVGIGEGADFVNEVLLPRAADHIAGILTIDGKAVKPGREKSYGVPAYVAGKNAARAAKAYIAADGAVACGEQDGVEIYENPDETLLRVVVNSAPAEDLGAVFADAWDKLLCRNYRFNNYKHTQYMGAQFGQFGPYELEPYMIPEKFGIVRNIVVKERPGEELPWLWYEYWPEELLDGAPERSVPVVVLLHGNTNDPRTQAETSGFVELAAEEKFFVVEMEWQGSRSAGAMGHDGVEAVLYELTDKYPQLDPSRIYCEGLSAGSITSTQLGIVKSHVFAAVGGHSGGLLGSFNRGAYGLRSILAEAAQKRGGVEMPYCGVLGTADDVVPFYNEDNFRDNNYILAWNAYLTMNGLDTIDSIDFDVDPVFGFSLSDRETVTTLKGAGISMETGVIRKGEVPMIRLVAVNDYGHWNFKPTARVMWDFFKHFSRDQKTYELIYTP</sequence>
<dbReference type="Proteomes" id="UP000823769">
    <property type="component" value="Unassembled WGS sequence"/>
</dbReference>
<dbReference type="GO" id="GO:0016787">
    <property type="term" value="F:hydrolase activity"/>
    <property type="evidence" value="ECO:0007669"/>
    <property type="project" value="UniProtKB-KW"/>
</dbReference>
<reference evidence="4" key="2">
    <citation type="journal article" date="2021" name="PeerJ">
        <title>Extensive microbial diversity within the chicken gut microbiome revealed by metagenomics and culture.</title>
        <authorList>
            <person name="Gilroy R."/>
            <person name="Ravi A."/>
            <person name="Getino M."/>
            <person name="Pursley I."/>
            <person name="Horton D.L."/>
            <person name="Alikhan N.F."/>
            <person name="Baker D."/>
            <person name="Gharbi K."/>
            <person name="Hall N."/>
            <person name="Watson M."/>
            <person name="Adriaenssens E.M."/>
            <person name="Foster-Nyarko E."/>
            <person name="Jarju S."/>
            <person name="Secka A."/>
            <person name="Antonio M."/>
            <person name="Oren A."/>
            <person name="Chaudhuri R.R."/>
            <person name="La Ragione R."/>
            <person name="Hildebrand F."/>
            <person name="Pallen M.J."/>
        </authorList>
    </citation>
    <scope>NUCLEOTIDE SEQUENCE</scope>
    <source>
        <strain evidence="4">B3-1481</strain>
    </source>
</reference>
<keyword evidence="2" id="KW-0378">Hydrolase</keyword>
<dbReference type="PANTHER" id="PTHR43037:SF5">
    <property type="entry name" value="FERULOYL ESTERASE"/>
    <property type="match status" value="1"/>
</dbReference>
<evidence type="ECO:0000256" key="2">
    <source>
        <dbReference type="ARBA" id="ARBA00022801"/>
    </source>
</evidence>
<evidence type="ECO:0000313" key="4">
    <source>
        <dbReference type="EMBL" id="MBO8479600.1"/>
    </source>
</evidence>
<dbReference type="PANTHER" id="PTHR43037">
    <property type="entry name" value="UNNAMED PRODUCT-RELATED"/>
    <property type="match status" value="1"/>
</dbReference>
<feature type="chain" id="PRO_5039018131" description="Peptidase S9 prolyl oligopeptidase catalytic domain-containing protein" evidence="3">
    <location>
        <begin position="23"/>
        <end position="575"/>
    </location>
</feature>
<evidence type="ECO:0000256" key="3">
    <source>
        <dbReference type="SAM" id="SignalP"/>
    </source>
</evidence>
<gene>
    <name evidence="4" type="ORF">IAB76_00605</name>
</gene>
<proteinExistence type="predicted"/>
<dbReference type="SUPFAM" id="SSF53474">
    <property type="entry name" value="alpha/beta-Hydrolases"/>
    <property type="match status" value="1"/>
</dbReference>